<dbReference type="GO" id="GO:0043041">
    <property type="term" value="P:amino acid activation for nonribosomal peptide biosynthetic process"/>
    <property type="evidence" value="ECO:0007669"/>
    <property type="project" value="TreeGrafter"/>
</dbReference>
<reference evidence="6 7" key="1">
    <citation type="submission" date="2020-08" db="EMBL/GenBank/DDBJ databases">
        <title>Sequencing the genomes of 1000 actinobacteria strains.</title>
        <authorList>
            <person name="Klenk H.-P."/>
        </authorList>
    </citation>
    <scope>NUCLEOTIDE SEQUENCE [LARGE SCALE GENOMIC DNA]</scope>
    <source>
        <strain evidence="6 7">DSM 44230</strain>
    </source>
</reference>
<evidence type="ECO:0000259" key="5">
    <source>
        <dbReference type="PROSITE" id="PS50075"/>
    </source>
</evidence>
<proteinExistence type="predicted"/>
<dbReference type="SUPFAM" id="SSF56801">
    <property type="entry name" value="Acetyl-CoA synthetase-like"/>
    <property type="match status" value="3"/>
</dbReference>
<dbReference type="Gene3D" id="3.30.559.30">
    <property type="entry name" value="Nonribosomal peptide synthetase, condensation domain"/>
    <property type="match status" value="3"/>
</dbReference>
<dbReference type="InterPro" id="IPR020845">
    <property type="entry name" value="AMP-binding_CS"/>
</dbReference>
<keyword evidence="7" id="KW-1185">Reference proteome</keyword>
<feature type="domain" description="Carrier" evidence="5">
    <location>
        <begin position="934"/>
        <end position="1009"/>
    </location>
</feature>
<dbReference type="GO" id="GO:0005829">
    <property type="term" value="C:cytosol"/>
    <property type="evidence" value="ECO:0007669"/>
    <property type="project" value="TreeGrafter"/>
</dbReference>
<feature type="domain" description="Carrier" evidence="5">
    <location>
        <begin position="3030"/>
        <end position="3105"/>
    </location>
</feature>
<dbReference type="InterPro" id="IPR029058">
    <property type="entry name" value="AB_hydrolase_fold"/>
</dbReference>
<dbReference type="InterPro" id="IPR020806">
    <property type="entry name" value="PKS_PP-bd"/>
</dbReference>
<dbReference type="Gene3D" id="3.30.559.10">
    <property type="entry name" value="Chloramphenicol acetyltransferase-like domain"/>
    <property type="match status" value="3"/>
</dbReference>
<name>A0A7W7CG56_9PSEU</name>
<dbReference type="GO" id="GO:0072330">
    <property type="term" value="P:monocarboxylic acid biosynthetic process"/>
    <property type="evidence" value="ECO:0007669"/>
    <property type="project" value="UniProtKB-ARBA"/>
</dbReference>
<dbReference type="SUPFAM" id="SSF47336">
    <property type="entry name" value="ACP-like"/>
    <property type="match status" value="3"/>
</dbReference>
<dbReference type="InterPro" id="IPR009081">
    <property type="entry name" value="PP-bd_ACP"/>
</dbReference>
<dbReference type="GO" id="GO:0008610">
    <property type="term" value="P:lipid biosynthetic process"/>
    <property type="evidence" value="ECO:0007669"/>
    <property type="project" value="UniProtKB-ARBA"/>
</dbReference>
<evidence type="ECO:0000256" key="1">
    <source>
        <dbReference type="ARBA" id="ARBA00001957"/>
    </source>
</evidence>
<dbReference type="Gene3D" id="2.30.38.10">
    <property type="entry name" value="Luciferase, Domain 3"/>
    <property type="match status" value="2"/>
</dbReference>
<dbReference type="InterPro" id="IPR001242">
    <property type="entry name" value="Condensation_dom"/>
</dbReference>
<keyword evidence="2" id="KW-0596">Phosphopantetheine</keyword>
<dbReference type="FunFam" id="3.30.559.30:FF:000001">
    <property type="entry name" value="Non-ribosomal peptide synthetase"/>
    <property type="match status" value="1"/>
</dbReference>
<accession>A0A7W7CG56</accession>
<dbReference type="SUPFAM" id="SSF52777">
    <property type="entry name" value="CoA-dependent acyltransferases"/>
    <property type="match status" value="6"/>
</dbReference>
<dbReference type="Gene3D" id="3.40.50.980">
    <property type="match status" value="4"/>
</dbReference>
<dbReference type="GO" id="GO:0031177">
    <property type="term" value="F:phosphopantetheine binding"/>
    <property type="evidence" value="ECO:0007669"/>
    <property type="project" value="InterPro"/>
</dbReference>
<protein>
    <submittedName>
        <fullName evidence="6">Amino acid adenylation domain-containing protein</fullName>
    </submittedName>
</protein>
<dbReference type="InterPro" id="IPR045851">
    <property type="entry name" value="AMP-bd_C_sf"/>
</dbReference>
<dbReference type="PROSITE" id="PS00455">
    <property type="entry name" value="AMP_BINDING"/>
    <property type="match status" value="3"/>
</dbReference>
<dbReference type="InterPro" id="IPR042099">
    <property type="entry name" value="ANL_N_sf"/>
</dbReference>
<dbReference type="FunFam" id="1.10.1200.10:FF:000016">
    <property type="entry name" value="Non-ribosomal peptide synthase"/>
    <property type="match status" value="2"/>
</dbReference>
<dbReference type="InterPro" id="IPR036736">
    <property type="entry name" value="ACP-like_sf"/>
</dbReference>
<dbReference type="FunFam" id="3.40.50.980:FF:000001">
    <property type="entry name" value="Non-ribosomal peptide synthetase"/>
    <property type="match status" value="2"/>
</dbReference>
<evidence type="ECO:0000256" key="3">
    <source>
        <dbReference type="ARBA" id="ARBA00022553"/>
    </source>
</evidence>
<dbReference type="PROSITE" id="PS50075">
    <property type="entry name" value="CARRIER"/>
    <property type="match status" value="3"/>
</dbReference>
<dbReference type="CDD" id="cd19531">
    <property type="entry name" value="LCL_NRPS-like"/>
    <property type="match status" value="3"/>
</dbReference>
<dbReference type="GO" id="GO:0003824">
    <property type="term" value="F:catalytic activity"/>
    <property type="evidence" value="ECO:0007669"/>
    <property type="project" value="InterPro"/>
</dbReference>
<dbReference type="CDD" id="cd05930">
    <property type="entry name" value="A_NRPS"/>
    <property type="match status" value="3"/>
</dbReference>
<dbReference type="Proteomes" id="UP000533598">
    <property type="component" value="Unassembled WGS sequence"/>
</dbReference>
<dbReference type="SMART" id="SM00823">
    <property type="entry name" value="PKS_PP"/>
    <property type="match status" value="3"/>
</dbReference>
<feature type="domain" description="Carrier" evidence="5">
    <location>
        <begin position="1972"/>
        <end position="2047"/>
    </location>
</feature>
<evidence type="ECO:0000256" key="2">
    <source>
        <dbReference type="ARBA" id="ARBA00022450"/>
    </source>
</evidence>
<gene>
    <name evidence="6" type="ORF">HNR67_006608</name>
</gene>
<dbReference type="PANTHER" id="PTHR45527">
    <property type="entry name" value="NONRIBOSOMAL PEPTIDE SYNTHETASE"/>
    <property type="match status" value="1"/>
</dbReference>
<keyword evidence="3" id="KW-0597">Phosphoprotein</keyword>
<evidence type="ECO:0000313" key="6">
    <source>
        <dbReference type="EMBL" id="MBB4680490.1"/>
    </source>
</evidence>
<dbReference type="FunFam" id="3.40.50.12780:FF:000012">
    <property type="entry name" value="Non-ribosomal peptide synthetase"/>
    <property type="match status" value="2"/>
</dbReference>
<dbReference type="InterPro" id="IPR006162">
    <property type="entry name" value="Ppantetheine_attach_site"/>
</dbReference>
<dbReference type="Gene3D" id="3.40.50.12780">
    <property type="entry name" value="N-terminal domain of ligase-like"/>
    <property type="match status" value="1"/>
</dbReference>
<organism evidence="6 7">
    <name type="scientific">Crossiella cryophila</name>
    <dbReference type="NCBI Taxonomy" id="43355"/>
    <lineage>
        <taxon>Bacteria</taxon>
        <taxon>Bacillati</taxon>
        <taxon>Actinomycetota</taxon>
        <taxon>Actinomycetes</taxon>
        <taxon>Pseudonocardiales</taxon>
        <taxon>Pseudonocardiaceae</taxon>
        <taxon>Crossiella</taxon>
    </lineage>
</organism>
<dbReference type="NCBIfam" id="TIGR01733">
    <property type="entry name" value="AA-adenyl-dom"/>
    <property type="match status" value="3"/>
</dbReference>
<dbReference type="Pfam" id="PF00550">
    <property type="entry name" value="PP-binding"/>
    <property type="match status" value="3"/>
</dbReference>
<dbReference type="NCBIfam" id="NF003417">
    <property type="entry name" value="PRK04813.1"/>
    <property type="match status" value="3"/>
</dbReference>
<sequence length="3127" mass="340510">MTSFAQQRLLFLDQLRPGAPDYLLPLALRVHGELDVSALTGAFHGIIARHEILRTRYTAAGQIVESEVDCAPSPHDLSGSPEVETRLAELVELELRRPIDLSTAPPLRLTLVRLAEDEHLLLFVVHHIAFDGWSWGVLARELAAGYHERTGGPAAALPELSLQYADFADWQRERLTGERLGKQLDFWRTGLAGLTPLELPTDRPRPTVWDGAGDVVRFQLPPELVAQVDAYARSRRATRFMVLLAAFEALLARYTGQTDLAVGTPVAGRTRTEAEPLIGLFANTLVLRGDVSGRPAFGELVDRVRATALAAFSHADVPFERIVAELAPERDLSRNPLFQVSFSLRNAVAEPITLPGLDTELVPTPLLGTPFDLLLDLDIRADGTLAARLQYATALFDENTVRRIAEGYQQLLRTALSTPDTPVAEIELISAEDHRDLIAKYNDTATALPGGCLHELLAAQAARTPDAVALRGPDGELSFRELDQRANGFAHVLRGKGIGPESLVGVCLPRGFDLVVALLGVLKAGAAYLPLNPADPAARRSDLLTEAGAALLVNEISPESGLAAEPPIQLAHPDNAAYVIFTSGSTGKPKGVTITHRNLVNYVSWAATAYGSHTHGTALYSSVAFDLPVTSLYPALLTGVPVTLTADDGSAGLDALVDALEHNTFDLLKLTPTHVGVLGQELSPHALRTGAPHVVAGGELLTGALLDPWRRHAPDTVVFNEYGPTETTVGCSVLIRRAGELDPGSLPIGAPIANTTMYVLDAELRPVLPGAVGEVYIGGDQVARGYHGQSALTAAKFVPDPFTPGARLYRSGDLVRHRADGELEFVSRVDTQIKIRGFRIEPGEVEAALTAHPDIREAAVLAHRGNLVAYLASTVDIDVTGLRAELGQRLPEHLVPAQYVVLPVLPKTASGKVDRKALPDPAAHRQSSTVEHVAPRTPVEHAVAAVWAELLELPQVGVHEDFFTLGGNSLLATRIAARLRAQLDVELPLAEVFTARTVARLAEVITAAGPGQLPITPVFHDGPLPLSFAQQRLWFLDRLAPGGTDYLVPFALRLTGELDEPALRDAVRDLADRHAILRTRYTEQDGEPAQLIDPAGRIPFTTLTTDGDPLDLVHADLRQPFDLATQLPARATLIRVTATDHLFLLTLHHISSDGWSAEVLATDLNRLYTARRDGDTPPPAPTVQYADYATWQRTTADTPEFAARLDHWRETLANLSTVDLPTDRRRPRVRDWRGDRLAVELPADLGRAVETLARQHGATPFMVLLAAFQALLARHGGGQDIPVGTAVAGRGRPELDELLGFFANTLVLRGDLSGNPSFTDLLTRVRDTALEAYAHADIPFERIVAELAPERDPSRNPLFQVMFEVRPDNPAPFTLPGLGVEQIGISWPIAKFDLMLSVLHRADGSLRCGFEYATALFDESTVERLAGHYGRLLAAVLADPDRPLHQADVLDDSERSRLTTGWTDAWTQRPAATLPDLVTEQAHRTPDATAVIFGDTTLTYAELHARADRLARQLRTLGVGPETPVAVALRREADLVTAVLGVLKAGATYVPIDPAHPAQRREHVLRDSGAQVLISQSWIRDELPETPIPLLLLDEPGPDPSTEPLSTLDPAGAAYVIYTSGSTGKPKGVVISHEAIRNRVLWTVREHGLGPADRVLQKTTVSFDASMWEFLAPLVAGGTVVVAADGVPRDPAAMVAAMIEHRITVLQLVPSVLRILVQQPGLADCTALRLVFCAGEPLPADLCDELLRQVPVRLTNTYGPTECAIDVTAWQYTGEEPNEIVAIGRPLDNTRILVLDRDNQLAPIGVPGELCVAGVNLARGYHGRGDLTAERFVPNPFPVEPGERLYRTGDLARWRADGVLEYLGRLDRQVKLRGVRIEPGEIEIALCEHPAITAAAVEVYAIGEDQRLVAHLVGTETDPAAIRAHLADRLPEAMIPAVLRFLDALPLTASGKIDRAALPGLDGLDTSTDHVEPRTPAETTIAAQFAELLGTTRVGATDDFFAMGGHSLLATRLVFRLRTAFGVDIPVAEVFTRRTVEALADLVSTSDKRADPIVRVPRDVDLPPSSAQRRMWFLDQLEPGSAEYLVPLVLRLRGPLDLAAFSGALDDVVARHEILRTRYLAPLGDPIQLIDPATSLDLHPIDLTTLPYQEAVTQAETLVHADTARPFALDQEIPFRALLIRIRPDEHLIALTAHHIAVDAWSIDVLTRDLGHYYESRTTGGNPPAAPAVQYADFAAWQHNWSTGPEPERHLTYWRDRLAHLPQLELPGDRPRPSTRDSRGDLLAIEIPADTTTEVDTLARTHGATPFMVLLAAFHVLLARHTGQSDVAVGTPVAGRTRAEVEDMLGAFLNTVVLRESLTRVPSFGALIDQVREHVIGAFAHQDLPFERLVDELQPERDLSRNPLFQVMFELQQAQRTPLRLSGLTVERVRAPWHTAKFDLTLSLGRRADGSLTGLFEYATALFDESTIQRMAGHYLGLLHHAVTNPALPLDSLVMLTESEQHQLRHEWNPPGPEEVPACVPALFEQRVAQHPEAEAVSFGPERLSYAQLNARANQLAHHLCAHGVGPETIVAVCLDRGLDAVISLLAVLKVGGAYVPIDPDHPADRLTFMLADATAHLVITTGDRHFTTDRPVVRLDREAQAITQRPADNPEPLATPAHLAYMIFTSGSTGRPKGVLIEHGSYAHHCRIIAQQYDIRPTDRVVLLSALTFDVAMDQIAATLLVGASIVVADPLFWSPAELPDRIHEHGITIMEITPAYYREVLRTLQPGDPRLHGLRLMNVGSDVVTVEDARQWAATGLPGRFLCNYGPTEATVTCLLHPIATVPDEARAEAALPIGRPVPGTRAYIVDRHGDPVPVGVPGELLLGGIRLARGYHRRPELTAEKFVPDPFGAEPGARLYRTGDLVRYLPDGTIEFLGRIDQQVKLRGFRIELGEIEAVLAQHPAVRAAVVVARDVQPGDRRLVAYLVPQDRTPEITDLRTFAAERLPEYMMPGLWTFLPELPLTPSKKVDRKALPQPEIDRPDLESPYLAPRTPTEHIVSGIWGEVLGLSRIGVEDDVFALGAHSLLATRVLARLNVVFGIDLPLRRLFEATTVATLAEAVLQAIEAEIDQLSDEEVAALLAEPGER</sequence>
<feature type="region of interest" description="Disordered" evidence="4">
    <location>
        <begin position="913"/>
        <end position="933"/>
    </location>
</feature>
<dbReference type="Gene3D" id="1.10.1200.10">
    <property type="entry name" value="ACP-like"/>
    <property type="match status" value="2"/>
</dbReference>
<dbReference type="InterPro" id="IPR023213">
    <property type="entry name" value="CAT-like_dom_sf"/>
</dbReference>
<dbReference type="Pfam" id="PF00501">
    <property type="entry name" value="AMP-binding"/>
    <property type="match status" value="3"/>
</dbReference>
<dbReference type="PANTHER" id="PTHR45527:SF1">
    <property type="entry name" value="FATTY ACID SYNTHASE"/>
    <property type="match status" value="1"/>
</dbReference>
<dbReference type="InterPro" id="IPR000873">
    <property type="entry name" value="AMP-dep_synth/lig_dom"/>
</dbReference>
<dbReference type="RefSeq" id="WP_185006349.1">
    <property type="nucleotide sequence ID" value="NZ_BAAAUI010000005.1"/>
</dbReference>
<comment type="cofactor">
    <cofactor evidence="1">
        <name>pantetheine 4'-phosphate</name>
        <dbReference type="ChEBI" id="CHEBI:47942"/>
    </cofactor>
</comment>
<dbReference type="Pfam" id="PF13193">
    <property type="entry name" value="AMP-binding_C"/>
    <property type="match status" value="3"/>
</dbReference>
<dbReference type="EMBL" id="JACHMH010000001">
    <property type="protein sequence ID" value="MBB4680490.1"/>
    <property type="molecule type" value="Genomic_DNA"/>
</dbReference>
<dbReference type="FunFam" id="2.30.38.10:FF:000001">
    <property type="entry name" value="Non-ribosomal peptide synthetase PvdI"/>
    <property type="match status" value="3"/>
</dbReference>
<dbReference type="Gene3D" id="3.40.50.1820">
    <property type="entry name" value="alpha/beta hydrolase"/>
    <property type="match status" value="1"/>
</dbReference>
<dbReference type="GO" id="GO:0044550">
    <property type="term" value="P:secondary metabolite biosynthetic process"/>
    <property type="evidence" value="ECO:0007669"/>
    <property type="project" value="UniProtKB-ARBA"/>
</dbReference>
<dbReference type="InterPro" id="IPR010071">
    <property type="entry name" value="AA_adenyl_dom"/>
</dbReference>
<comment type="caution">
    <text evidence="6">The sequence shown here is derived from an EMBL/GenBank/DDBJ whole genome shotgun (WGS) entry which is preliminary data.</text>
</comment>
<evidence type="ECO:0000256" key="4">
    <source>
        <dbReference type="SAM" id="MobiDB-lite"/>
    </source>
</evidence>
<evidence type="ECO:0000313" key="7">
    <source>
        <dbReference type="Proteomes" id="UP000533598"/>
    </source>
</evidence>
<dbReference type="PROSITE" id="PS00012">
    <property type="entry name" value="PHOSPHOPANTETHEINE"/>
    <property type="match status" value="3"/>
</dbReference>
<dbReference type="Pfam" id="PF00668">
    <property type="entry name" value="Condensation"/>
    <property type="match status" value="3"/>
</dbReference>
<dbReference type="FunFam" id="3.30.300.30:FF:000010">
    <property type="entry name" value="Enterobactin synthetase component F"/>
    <property type="match status" value="1"/>
</dbReference>
<dbReference type="Gene3D" id="3.30.300.30">
    <property type="match status" value="3"/>
</dbReference>
<dbReference type="InterPro" id="IPR025110">
    <property type="entry name" value="AMP-bd_C"/>
</dbReference>